<dbReference type="Gene3D" id="3.40.830.10">
    <property type="entry name" value="LigB-like"/>
    <property type="match status" value="1"/>
</dbReference>
<evidence type="ECO:0000313" key="3">
    <source>
        <dbReference type="Proteomes" id="UP000050544"/>
    </source>
</evidence>
<evidence type="ECO:0008006" key="4">
    <source>
        <dbReference type="Google" id="ProtNLM"/>
    </source>
</evidence>
<dbReference type="PANTHER" id="PTHR11060:SF0">
    <property type="entry name" value="PROTEIN MEMO1"/>
    <property type="match status" value="1"/>
</dbReference>
<name>A0A0P6XNM5_9CHLR</name>
<dbReference type="PANTHER" id="PTHR11060">
    <property type="entry name" value="PROTEIN MEMO1"/>
    <property type="match status" value="1"/>
</dbReference>
<dbReference type="InterPro" id="IPR002737">
    <property type="entry name" value="MEMO1_fam"/>
</dbReference>
<dbReference type="CDD" id="cd07361">
    <property type="entry name" value="MEMO_like"/>
    <property type="match status" value="1"/>
</dbReference>
<dbReference type="NCBIfam" id="TIGR04336">
    <property type="entry name" value="AmmeMemoSam_B"/>
    <property type="match status" value="1"/>
</dbReference>
<dbReference type="EMBL" id="LGKO01000002">
    <property type="protein sequence ID" value="KPL84302.1"/>
    <property type="molecule type" value="Genomic_DNA"/>
</dbReference>
<dbReference type="AlphaFoldDB" id="A0A0P6XNM5"/>
<evidence type="ECO:0000313" key="2">
    <source>
        <dbReference type="EMBL" id="KPL84302.1"/>
    </source>
</evidence>
<dbReference type="RefSeq" id="WP_054520790.1">
    <property type="nucleotide sequence ID" value="NZ_LGKO01000002.1"/>
</dbReference>
<comment type="caution">
    <text evidence="2">The sequence shown here is derived from an EMBL/GenBank/DDBJ whole genome shotgun (WGS) entry which is preliminary data.</text>
</comment>
<gene>
    <name evidence="2" type="ORF">SE15_03995</name>
</gene>
<dbReference type="Proteomes" id="UP000050544">
    <property type="component" value="Unassembled WGS sequence"/>
</dbReference>
<evidence type="ECO:0000256" key="1">
    <source>
        <dbReference type="ARBA" id="ARBA00006315"/>
    </source>
</evidence>
<dbReference type="OrthoDB" id="9782820at2"/>
<reference evidence="2 3" key="1">
    <citation type="submission" date="2015-07" db="EMBL/GenBank/DDBJ databases">
        <title>Whole genome sequence of Thermanaerothrix daxensis DSM 23592.</title>
        <authorList>
            <person name="Hemp J."/>
            <person name="Ward L.M."/>
            <person name="Pace L.A."/>
            <person name="Fischer W.W."/>
        </authorList>
    </citation>
    <scope>NUCLEOTIDE SEQUENCE [LARGE SCALE GENOMIC DNA]</scope>
    <source>
        <strain evidence="2 3">GNS-1</strain>
    </source>
</reference>
<dbReference type="Pfam" id="PF01875">
    <property type="entry name" value="Memo"/>
    <property type="match status" value="1"/>
</dbReference>
<organism evidence="2 3">
    <name type="scientific">Thermanaerothrix daxensis</name>
    <dbReference type="NCBI Taxonomy" id="869279"/>
    <lineage>
        <taxon>Bacteria</taxon>
        <taxon>Bacillati</taxon>
        <taxon>Chloroflexota</taxon>
        <taxon>Anaerolineae</taxon>
        <taxon>Anaerolineales</taxon>
        <taxon>Anaerolineaceae</taxon>
        <taxon>Thermanaerothrix</taxon>
    </lineage>
</organism>
<proteinExistence type="inferred from homology"/>
<comment type="similarity">
    <text evidence="1">Belongs to the MEMO1 family.</text>
</comment>
<protein>
    <recommendedName>
        <fullName evidence="4">MEMO1 family protein</fullName>
    </recommendedName>
</protein>
<dbReference type="STRING" id="869279.SE15_03995"/>
<accession>A0A0P6XNM5</accession>
<sequence>MTVISEVRPSPIAGLWYSGDPIELAAQVDRYLEEAKLPPLVGEVVGVIAPHAGHRYSGRTAGYAFKSVFDQSRDLVVVVSPYHRFHPAPVLTTAHRMYETPLGTIEVDRDLLVRLDETLQNRLQVGLTPIANDDEHSLEIELPFLQRALRGRFKLLPLMLRSKHEELLRVLGQALAEMVRDHNYLLVASTDLSHFYPEKVARRLDGEMLRQMARFSPEGVLQAEENGTGFACGVAAVVTVMIAAKALGANHIEILDYTTSADTTGDTTSVVGYGAAAILRR</sequence>
<keyword evidence="3" id="KW-1185">Reference proteome</keyword>